<protein>
    <submittedName>
        <fullName evidence="2">Uncharacterized protein</fullName>
    </submittedName>
</protein>
<keyword evidence="1" id="KW-0812">Transmembrane</keyword>
<proteinExistence type="predicted"/>
<gene>
    <name evidence="2" type="ORF">D1627_11330</name>
</gene>
<sequence length="66" mass="7392">MTTGINNVWQPINKALTIVNLILLAILTTNFVRYKEIKDKKVPVVANVFLLLFLSAGLVAALYSFR</sequence>
<dbReference type="RefSeq" id="WP_119432345.1">
    <property type="nucleotide sequence ID" value="NZ_QWGE01000003.1"/>
</dbReference>
<keyword evidence="1" id="KW-1133">Transmembrane helix</keyword>
<feature type="transmembrane region" description="Helical" evidence="1">
    <location>
        <begin position="12"/>
        <end position="32"/>
    </location>
</feature>
<evidence type="ECO:0000313" key="2">
    <source>
        <dbReference type="EMBL" id="RIJ37688.1"/>
    </source>
</evidence>
<keyword evidence="3" id="KW-1185">Reference proteome</keyword>
<evidence type="ECO:0000313" key="3">
    <source>
        <dbReference type="Proteomes" id="UP000266005"/>
    </source>
</evidence>
<keyword evidence="1" id="KW-0472">Membrane</keyword>
<dbReference type="AlphaFoldDB" id="A0A399S2Z7"/>
<dbReference type="EMBL" id="QWGE01000003">
    <property type="protein sequence ID" value="RIJ37688.1"/>
    <property type="molecule type" value="Genomic_DNA"/>
</dbReference>
<comment type="caution">
    <text evidence="2">The sequence shown here is derived from an EMBL/GenBank/DDBJ whole genome shotgun (WGS) entry which is preliminary data.</text>
</comment>
<organism evidence="2 3">
    <name type="scientific">Pontibacter oryzae</name>
    <dbReference type="NCBI Taxonomy" id="2304593"/>
    <lineage>
        <taxon>Bacteria</taxon>
        <taxon>Pseudomonadati</taxon>
        <taxon>Bacteroidota</taxon>
        <taxon>Cytophagia</taxon>
        <taxon>Cytophagales</taxon>
        <taxon>Hymenobacteraceae</taxon>
        <taxon>Pontibacter</taxon>
    </lineage>
</organism>
<dbReference type="Proteomes" id="UP000266005">
    <property type="component" value="Unassembled WGS sequence"/>
</dbReference>
<evidence type="ECO:0000256" key="1">
    <source>
        <dbReference type="SAM" id="Phobius"/>
    </source>
</evidence>
<dbReference type="OrthoDB" id="854030at2"/>
<feature type="transmembrane region" description="Helical" evidence="1">
    <location>
        <begin position="44"/>
        <end position="65"/>
    </location>
</feature>
<name>A0A399S2Z7_9BACT</name>
<accession>A0A399S2Z7</accession>
<reference evidence="3" key="1">
    <citation type="submission" date="2018-08" db="EMBL/GenBank/DDBJ databases">
        <title>Mucilaginibacter sp. MYSH2.</title>
        <authorList>
            <person name="Seo T."/>
        </authorList>
    </citation>
    <scope>NUCLEOTIDE SEQUENCE [LARGE SCALE GENOMIC DNA]</scope>
    <source>
        <strain evidence="3">KIRAN</strain>
    </source>
</reference>